<proteinExistence type="predicted"/>
<keyword evidence="3" id="KW-1185">Reference proteome</keyword>
<reference evidence="2" key="1">
    <citation type="submission" date="2022-11" db="EMBL/GenBank/DDBJ databases">
        <authorList>
            <person name="Kikuchi T."/>
        </authorList>
    </citation>
    <scope>NUCLEOTIDE SEQUENCE</scope>
    <source>
        <strain evidence="2">PS1010</strain>
    </source>
</reference>
<evidence type="ECO:0000313" key="3">
    <source>
        <dbReference type="Proteomes" id="UP001152747"/>
    </source>
</evidence>
<gene>
    <name evidence="2" type="ORF">CAMP_LOCUS6482</name>
</gene>
<dbReference type="EMBL" id="CANHGI010000002">
    <property type="protein sequence ID" value="CAI5443845.1"/>
    <property type="molecule type" value="Genomic_DNA"/>
</dbReference>
<comment type="caution">
    <text evidence="2">The sequence shown here is derived from an EMBL/GenBank/DDBJ whole genome shotgun (WGS) entry which is preliminary data.</text>
</comment>
<protein>
    <recommendedName>
        <fullName evidence="4">DUF38 domain-containing protein</fullName>
    </recommendedName>
</protein>
<feature type="signal peptide" evidence="1">
    <location>
        <begin position="1"/>
        <end position="18"/>
    </location>
</feature>
<organism evidence="2 3">
    <name type="scientific">Caenorhabditis angaria</name>
    <dbReference type="NCBI Taxonomy" id="860376"/>
    <lineage>
        <taxon>Eukaryota</taxon>
        <taxon>Metazoa</taxon>
        <taxon>Ecdysozoa</taxon>
        <taxon>Nematoda</taxon>
        <taxon>Chromadorea</taxon>
        <taxon>Rhabditida</taxon>
        <taxon>Rhabditina</taxon>
        <taxon>Rhabditomorpha</taxon>
        <taxon>Rhabditoidea</taxon>
        <taxon>Rhabditidae</taxon>
        <taxon>Peloderinae</taxon>
        <taxon>Caenorhabditis</taxon>
    </lineage>
</organism>
<sequence length="178" mass="20745">MKIHLTLLLTLQISRTHAFDPDTFNNWAYTIVCDRYLSPATYEDVERIFKLNSSSVPEIKHTLQTCRGWRSIAVTTEGVFALMERLRDEKNEWTLGPIFKKCRRMRSSAHQVFAPQNPTDMDRHLYIERVLDYGDGKTLVGFKIRFTPVVGEWYQYTVEYSKKDGLKLLEEDQTVGGC</sequence>
<evidence type="ECO:0000313" key="2">
    <source>
        <dbReference type="EMBL" id="CAI5443845.1"/>
    </source>
</evidence>
<evidence type="ECO:0008006" key="4">
    <source>
        <dbReference type="Google" id="ProtNLM"/>
    </source>
</evidence>
<accession>A0A9P1N0X9</accession>
<feature type="chain" id="PRO_5040171251" description="DUF38 domain-containing protein" evidence="1">
    <location>
        <begin position="19"/>
        <end position="178"/>
    </location>
</feature>
<keyword evidence="1" id="KW-0732">Signal</keyword>
<evidence type="ECO:0000256" key="1">
    <source>
        <dbReference type="SAM" id="SignalP"/>
    </source>
</evidence>
<dbReference type="Proteomes" id="UP001152747">
    <property type="component" value="Unassembled WGS sequence"/>
</dbReference>
<name>A0A9P1N0X9_9PELO</name>
<dbReference type="AlphaFoldDB" id="A0A9P1N0X9"/>